<comment type="caution">
    <text evidence="5">The sequence shown here is derived from an EMBL/GenBank/DDBJ whole genome shotgun (WGS) entry which is preliminary data.</text>
</comment>
<name>A0ABD1AIG8_CARAN</name>
<dbReference type="AlphaFoldDB" id="A0ABD1AIG8"/>
<keyword evidence="2 3" id="KW-0808">Transferase</keyword>
<evidence type="ECO:0000256" key="3">
    <source>
        <dbReference type="RuleBase" id="RU003718"/>
    </source>
</evidence>
<reference evidence="5 6" key="1">
    <citation type="submission" date="2024-04" db="EMBL/GenBank/DDBJ databases">
        <title>Genome assembly C_amara_ONT_v2.</title>
        <authorList>
            <person name="Yant L."/>
            <person name="Moore C."/>
            <person name="Slenker M."/>
        </authorList>
    </citation>
    <scope>NUCLEOTIDE SEQUENCE [LARGE SCALE GENOMIC DNA]</scope>
    <source>
        <tissue evidence="5">Leaf</tissue>
    </source>
</reference>
<dbReference type="Gene3D" id="3.40.50.2000">
    <property type="entry name" value="Glycogen Phosphorylase B"/>
    <property type="match status" value="2"/>
</dbReference>
<dbReference type="PANTHER" id="PTHR48049">
    <property type="entry name" value="GLYCOSYLTRANSFERASE"/>
    <property type="match status" value="1"/>
</dbReference>
<dbReference type="FunFam" id="3.40.50.2000:FF:000087">
    <property type="entry name" value="Glycosyltransferase"/>
    <property type="match status" value="1"/>
</dbReference>
<accession>A0ABD1AIG8</accession>
<evidence type="ECO:0000313" key="6">
    <source>
        <dbReference type="Proteomes" id="UP001558713"/>
    </source>
</evidence>
<dbReference type="GO" id="GO:0016134">
    <property type="term" value="P:saponin metabolic process"/>
    <property type="evidence" value="ECO:0007669"/>
    <property type="project" value="UniProtKB-ARBA"/>
</dbReference>
<organism evidence="5 6">
    <name type="scientific">Cardamine amara subsp. amara</name>
    <dbReference type="NCBI Taxonomy" id="228776"/>
    <lineage>
        <taxon>Eukaryota</taxon>
        <taxon>Viridiplantae</taxon>
        <taxon>Streptophyta</taxon>
        <taxon>Embryophyta</taxon>
        <taxon>Tracheophyta</taxon>
        <taxon>Spermatophyta</taxon>
        <taxon>Magnoliopsida</taxon>
        <taxon>eudicotyledons</taxon>
        <taxon>Gunneridae</taxon>
        <taxon>Pentapetalae</taxon>
        <taxon>rosids</taxon>
        <taxon>malvids</taxon>
        <taxon>Brassicales</taxon>
        <taxon>Brassicaceae</taxon>
        <taxon>Cardamineae</taxon>
        <taxon>Cardamine</taxon>
    </lineage>
</organism>
<protein>
    <recommendedName>
        <fullName evidence="4">Glycosyltransferase</fullName>
        <ecNumber evidence="4">2.4.1.-</ecNumber>
    </recommendedName>
</protein>
<comment type="similarity">
    <text evidence="1 3">Belongs to the UDP-glycosyltransferase family.</text>
</comment>
<dbReference type="InterPro" id="IPR050481">
    <property type="entry name" value="UDP-glycosyltransf_plant"/>
</dbReference>
<keyword evidence="6" id="KW-1185">Reference proteome</keyword>
<evidence type="ECO:0000256" key="1">
    <source>
        <dbReference type="ARBA" id="ARBA00009995"/>
    </source>
</evidence>
<dbReference type="InterPro" id="IPR002213">
    <property type="entry name" value="UDP_glucos_trans"/>
</dbReference>
<dbReference type="Proteomes" id="UP001558713">
    <property type="component" value="Unassembled WGS sequence"/>
</dbReference>
<dbReference type="PANTHER" id="PTHR48049:SF176">
    <property type="entry name" value="ANTHOCYANIDIN 3-O-GLUCOSIDE 2'''-O-XYLOSYLTRANSFERASE-RELATED"/>
    <property type="match status" value="1"/>
</dbReference>
<evidence type="ECO:0000256" key="2">
    <source>
        <dbReference type="ARBA" id="ARBA00022679"/>
    </source>
</evidence>
<keyword evidence="3" id="KW-0328">Glycosyltransferase</keyword>
<dbReference type="Pfam" id="PF00201">
    <property type="entry name" value="UDPGT"/>
    <property type="match status" value="1"/>
</dbReference>
<dbReference type="GO" id="GO:0008194">
    <property type="term" value="F:UDP-glycosyltransferase activity"/>
    <property type="evidence" value="ECO:0007669"/>
    <property type="project" value="UniProtKB-ARBA"/>
</dbReference>
<sequence>MGEFGMNGMNGSSSMSIVMYPWLAFGHMTPFLHLSNKLAEKGHKIVFLLPKKALNQLEPLNLYPNLITFHTISIPQVKGLPPGAETNSDVPFFLTHLLAVAMDQTRPEVETILRTMKPDLVFYDSAHWIPEIAKPVDAKTVCFNIVSAASIALSLVPAAEREVIDGKEMSGEELAKTPLGYPSSKVVLLAHEAKALSFVWRKHECIGSFFDGKVTAMRNCDAIAIRTCRETEGKFCDYISSQYSKPVYLTGPVLPRSEPNQPSLEPRWANWLAKFNPDSVVFCAFGSQPVVDKIDQFQELCLGLESTGLPFLVAIKPPSGVSTVEEALPEGFEERVRGRGVVYGGWIQQPLVLDHPSVGCFVSHCGFGSMWESLMSNCQIVLVPQHGEQILNARLMTEEMEVAVEVEREENGWFSRRSLENAVKSVMEEGSEVGEKVKKNHEKWRYVLTDSGFADGYINKFEQNLIELVKS</sequence>
<dbReference type="EC" id="2.4.1.-" evidence="4"/>
<evidence type="ECO:0000313" key="5">
    <source>
        <dbReference type="EMBL" id="KAL1206582.1"/>
    </source>
</evidence>
<proteinExistence type="inferred from homology"/>
<dbReference type="PROSITE" id="PS00375">
    <property type="entry name" value="UDPGT"/>
    <property type="match status" value="1"/>
</dbReference>
<dbReference type="InterPro" id="IPR035595">
    <property type="entry name" value="UDP_glycos_trans_CS"/>
</dbReference>
<dbReference type="FunFam" id="3.40.50.2000:FF:000037">
    <property type="entry name" value="Glycosyltransferase"/>
    <property type="match status" value="1"/>
</dbReference>
<dbReference type="CDD" id="cd03784">
    <property type="entry name" value="GT1_Gtf-like"/>
    <property type="match status" value="1"/>
</dbReference>
<gene>
    <name evidence="5" type="ORF">V5N11_027149</name>
</gene>
<dbReference type="EMBL" id="JBANAX010000497">
    <property type="protein sequence ID" value="KAL1206582.1"/>
    <property type="molecule type" value="Genomic_DNA"/>
</dbReference>
<evidence type="ECO:0000256" key="4">
    <source>
        <dbReference type="RuleBase" id="RU362057"/>
    </source>
</evidence>
<dbReference type="SUPFAM" id="SSF53756">
    <property type="entry name" value="UDP-Glycosyltransferase/glycogen phosphorylase"/>
    <property type="match status" value="1"/>
</dbReference>